<reference evidence="1" key="1">
    <citation type="submission" date="2021-05" db="EMBL/GenBank/DDBJ databases">
        <authorList>
            <person name="Sun Q."/>
            <person name="Inoue M."/>
        </authorList>
    </citation>
    <scope>NUCLEOTIDE SEQUENCE</scope>
    <source>
        <strain evidence="1">VKM B-3255</strain>
    </source>
</reference>
<gene>
    <name evidence="1" type="ORF">KIP89_08440</name>
</gene>
<dbReference type="EMBL" id="JAHCQH010000015">
    <property type="protein sequence ID" value="MBS9477133.1"/>
    <property type="molecule type" value="Genomic_DNA"/>
</dbReference>
<dbReference type="Proteomes" id="UP001166585">
    <property type="component" value="Unassembled WGS sequence"/>
</dbReference>
<proteinExistence type="predicted"/>
<protein>
    <submittedName>
        <fullName evidence="1">Uncharacterized protein</fullName>
    </submittedName>
</protein>
<evidence type="ECO:0000313" key="2">
    <source>
        <dbReference type="Proteomes" id="UP001166585"/>
    </source>
</evidence>
<keyword evidence="2" id="KW-1185">Reference proteome</keyword>
<evidence type="ECO:0000313" key="1">
    <source>
        <dbReference type="EMBL" id="MBS9477133.1"/>
    </source>
</evidence>
<name>A0ABS5R653_9HYPH</name>
<accession>A0ABS5R653</accession>
<organism evidence="1 2">
    <name type="scientific">Ancylobacter radicis</name>
    <dbReference type="NCBI Taxonomy" id="2836179"/>
    <lineage>
        <taxon>Bacteria</taxon>
        <taxon>Pseudomonadati</taxon>
        <taxon>Pseudomonadota</taxon>
        <taxon>Alphaproteobacteria</taxon>
        <taxon>Hyphomicrobiales</taxon>
        <taxon>Xanthobacteraceae</taxon>
        <taxon>Ancylobacter</taxon>
    </lineage>
</organism>
<sequence>MSFRSRETTVTFRYPFTLSAIDSPQPAGTYKLVIDEEEIPDITFLAYRRSATLLHTPAIGAAGASGQVFKVSSEELDKALEADLRA</sequence>
<comment type="caution">
    <text evidence="1">The sequence shown here is derived from an EMBL/GenBank/DDBJ whole genome shotgun (WGS) entry which is preliminary data.</text>
</comment>
<dbReference type="RefSeq" id="WP_213754935.1">
    <property type="nucleotide sequence ID" value="NZ_JAHCQH010000015.1"/>
</dbReference>